<evidence type="ECO:0000313" key="1">
    <source>
        <dbReference type="EMBL" id="RST85203.1"/>
    </source>
</evidence>
<protein>
    <submittedName>
        <fullName evidence="1">DUF3750 domain-containing protein</fullName>
    </submittedName>
</protein>
<name>A0A3R9Y6G2_9HYPH</name>
<gene>
    <name evidence="1" type="ORF">EJC49_16825</name>
</gene>
<organism evidence="1 2">
    <name type="scientific">Aquibium carbonis</name>
    <dbReference type="NCBI Taxonomy" id="2495581"/>
    <lineage>
        <taxon>Bacteria</taxon>
        <taxon>Pseudomonadati</taxon>
        <taxon>Pseudomonadota</taxon>
        <taxon>Alphaproteobacteria</taxon>
        <taxon>Hyphomicrobiales</taxon>
        <taxon>Phyllobacteriaceae</taxon>
        <taxon>Aquibium</taxon>
    </lineage>
</organism>
<dbReference type="Pfam" id="PF12570">
    <property type="entry name" value="DUF3750"/>
    <property type="match status" value="1"/>
</dbReference>
<accession>A0A3R9Y6G2</accession>
<reference evidence="1 2" key="1">
    <citation type="submission" date="2018-12" db="EMBL/GenBank/DDBJ databases">
        <title>Mesorhizobium carbonis sp. nov., isolated from coal mine water.</title>
        <authorList>
            <person name="Xin W."/>
            <person name="Xu Z."/>
            <person name="Xiang F."/>
            <person name="Zhang J."/>
            <person name="Xi L."/>
            <person name="Liu J."/>
        </authorList>
    </citation>
    <scope>NUCLEOTIDE SEQUENCE [LARGE SCALE GENOMIC DNA]</scope>
    <source>
        <strain evidence="1 2">B2.3</strain>
    </source>
</reference>
<proteinExistence type="predicted"/>
<keyword evidence="2" id="KW-1185">Reference proteome</keyword>
<dbReference type="EMBL" id="RWKW01000062">
    <property type="protein sequence ID" value="RST85203.1"/>
    <property type="molecule type" value="Genomic_DNA"/>
</dbReference>
<evidence type="ECO:0000313" key="2">
    <source>
        <dbReference type="Proteomes" id="UP000278398"/>
    </source>
</evidence>
<dbReference type="InterPro" id="IPR022224">
    <property type="entry name" value="DUF3750"/>
</dbReference>
<dbReference type="AlphaFoldDB" id="A0A3R9Y6G2"/>
<dbReference type="OrthoDB" id="199084at2"/>
<sequence>MRRKGFPILRPLKLLTILVAILFVAPAVATAGWWSFVDRPGTWRSADWSSSGMLPAAPVTDEAAVYVFAARTGGLKGAFSVHSWIVLKRPGSARYERYDKVGWGSPIRRDGWAADGRWYSNPPEIVAMAQGARAVDLLPAMDAAIASYPWSHSGDYRIWPGPNSNSFVAHVLRQVPALGATLPPNAAGRDYAPGVASFDLAPDGRDLHVTLNGLAGFALGARSGLELHFLGLVAGVDIARPAVKIPAFGRVPLWPGS</sequence>
<comment type="caution">
    <text evidence="1">The sequence shown here is derived from an EMBL/GenBank/DDBJ whole genome shotgun (WGS) entry which is preliminary data.</text>
</comment>
<dbReference type="Proteomes" id="UP000278398">
    <property type="component" value="Unassembled WGS sequence"/>
</dbReference>